<sequence>MEIQSAMGLLGEAEGESADMGSESSADNIETKEDEKSLSPEGGKKKDDNDLLLERVSIFPKLFDGSKGFAAWFPTLQQDEKLVVVNMKLCAELMVRNGYTQSQALTDLLLLLQEIKIDHRQGLTFELFEKFLRKCTPFRPYAMKKGNSLRGDNAQYFVLCTWTSFSEVLSEIPDTSHTPVFRERTRRMVDEKWGTPYDMERYGQGCKEFFDMDGEFHVVNGVVDKGTPISKKKKHVGGTTVGSPRSSKKPKIAVE</sequence>
<dbReference type="EMBL" id="EU916176">
    <property type="protein sequence ID" value="ACH46767.1"/>
    <property type="molecule type" value="Genomic_DNA"/>
</dbReference>
<feature type="compositionally biased region" description="Basic residues" evidence="1">
    <location>
        <begin position="246"/>
        <end position="255"/>
    </location>
</feature>
<reference evidence="2 3" key="1">
    <citation type="journal article" date="2009" name="Virology">
        <title>Genomic analysis of the smallest giant virus--Feldmannia sp. virus 158.</title>
        <authorList>
            <person name="Schroeder D.C."/>
            <person name="Park Y."/>
            <person name="Yoon H.M."/>
            <person name="Lee Y.S."/>
            <person name="Kang S.W."/>
            <person name="Meints R.H."/>
            <person name="Ivey R.G."/>
            <person name="Choi T.J."/>
        </authorList>
    </citation>
    <scope>NUCLEOTIDE SEQUENCE [LARGE SCALE GENOMIC DNA]</scope>
    <source>
        <strain evidence="2">FsV-158</strain>
    </source>
</reference>
<feature type="region of interest" description="Disordered" evidence="1">
    <location>
        <begin position="1"/>
        <end position="46"/>
    </location>
</feature>
<feature type="compositionally biased region" description="Basic and acidic residues" evidence="1">
    <location>
        <begin position="29"/>
        <end position="46"/>
    </location>
</feature>
<dbReference type="KEGG" id="vg:6804798"/>
<keyword evidence="3" id="KW-1185">Reference proteome</keyword>
<dbReference type="RefSeq" id="YP_002154637.1">
    <property type="nucleotide sequence ID" value="NC_011183.1"/>
</dbReference>
<evidence type="ECO:0000256" key="1">
    <source>
        <dbReference type="SAM" id="MobiDB-lite"/>
    </source>
</evidence>
<evidence type="ECO:0000313" key="3">
    <source>
        <dbReference type="Proteomes" id="UP000204092"/>
    </source>
</evidence>
<evidence type="ECO:0000313" key="2">
    <source>
        <dbReference type="EMBL" id="ACH46767.1"/>
    </source>
</evidence>
<protein>
    <submittedName>
        <fullName evidence="2">Uncharacterized protein</fullName>
    </submittedName>
</protein>
<proteinExistence type="predicted"/>
<name>B5LWA4_9PHYC</name>
<feature type="region of interest" description="Disordered" evidence="1">
    <location>
        <begin position="229"/>
        <end position="255"/>
    </location>
</feature>
<accession>B5LWA4</accession>
<dbReference type="Proteomes" id="UP000204092">
    <property type="component" value="Segment"/>
</dbReference>
<dbReference type="GeneID" id="6804798"/>
<organism evidence="2 3">
    <name type="scientific">Feldmannia species virus</name>
    <dbReference type="NCBI Taxonomy" id="39420"/>
    <lineage>
        <taxon>Viruses</taxon>
        <taxon>Varidnaviria</taxon>
        <taxon>Bamfordvirae</taxon>
        <taxon>Nucleocytoviricota</taxon>
        <taxon>Megaviricetes</taxon>
        <taxon>Algavirales</taxon>
        <taxon>Phycodnaviridae</taxon>
        <taxon>Phaeovirus</taxon>
        <taxon>Phaeovirus feldmanniae</taxon>
    </lineage>
</organism>